<dbReference type="Gene3D" id="2.20.130.20">
    <property type="match status" value="1"/>
</dbReference>
<dbReference type="InterPro" id="IPR013783">
    <property type="entry name" value="Ig-like_fold"/>
</dbReference>
<dbReference type="InterPro" id="IPR019742">
    <property type="entry name" value="MacrogloblnA2_CS"/>
</dbReference>
<evidence type="ECO:0000256" key="2">
    <source>
        <dbReference type="ARBA" id="ARBA00022690"/>
    </source>
</evidence>
<dbReference type="GO" id="GO:0005615">
    <property type="term" value="C:extracellular space"/>
    <property type="evidence" value="ECO:0007669"/>
    <property type="project" value="InterPro"/>
</dbReference>
<dbReference type="EMBL" id="VXIV02002437">
    <property type="protein sequence ID" value="KAF6025640.1"/>
    <property type="molecule type" value="Genomic_DNA"/>
</dbReference>
<dbReference type="SUPFAM" id="SSF81296">
    <property type="entry name" value="E set domains"/>
    <property type="match status" value="1"/>
</dbReference>
<name>A0A7J7JHA9_BUGNE</name>
<feature type="domain" description="Alpha-2-macroglobulin" evidence="5">
    <location>
        <begin position="18"/>
        <end position="104"/>
    </location>
</feature>
<dbReference type="SMART" id="SM01419">
    <property type="entry name" value="Thiol-ester_cl"/>
    <property type="match status" value="1"/>
</dbReference>
<dbReference type="GO" id="GO:0004867">
    <property type="term" value="F:serine-type endopeptidase inhibitor activity"/>
    <property type="evidence" value="ECO:0007669"/>
    <property type="project" value="UniProtKB-KW"/>
</dbReference>
<dbReference type="InterPro" id="IPR047565">
    <property type="entry name" value="Alpha-macroglob_thiol-ester_cl"/>
</dbReference>
<keyword evidence="4" id="KW-1015">Disulfide bond</keyword>
<dbReference type="InterPro" id="IPR050473">
    <property type="entry name" value="A2M/Complement_sys"/>
</dbReference>
<dbReference type="PANTHER" id="PTHR11412">
    <property type="entry name" value="MACROGLOBULIN / COMPLEMENT"/>
    <property type="match status" value="1"/>
</dbReference>
<dbReference type="Gene3D" id="2.60.40.10">
    <property type="entry name" value="Immunoglobulins"/>
    <property type="match status" value="1"/>
</dbReference>
<dbReference type="SUPFAM" id="SSF48239">
    <property type="entry name" value="Terpenoid cyclases/Protein prenyltransferases"/>
    <property type="match status" value="1"/>
</dbReference>
<keyword evidence="3" id="KW-0722">Serine protease inhibitor</keyword>
<comment type="caution">
    <text evidence="6">The sequence shown here is derived from an EMBL/GenBank/DDBJ whole genome shotgun (WGS) entry which is preliminary data.</text>
</comment>
<dbReference type="Pfam" id="PF00207">
    <property type="entry name" value="A2M"/>
    <property type="match status" value="1"/>
</dbReference>
<reference evidence="6" key="1">
    <citation type="submission" date="2020-06" db="EMBL/GenBank/DDBJ databases">
        <title>Draft genome of Bugula neritina, a colonial animal packing powerful symbionts and potential medicines.</title>
        <authorList>
            <person name="Rayko M."/>
        </authorList>
    </citation>
    <scope>NUCLEOTIDE SEQUENCE [LARGE SCALE GENOMIC DNA]</scope>
    <source>
        <strain evidence="6">Kwan_BN1</strain>
    </source>
</reference>
<keyword evidence="2" id="KW-0646">Protease inhibitor</keyword>
<dbReference type="InterPro" id="IPR011626">
    <property type="entry name" value="Alpha-macroglobulin_TED"/>
</dbReference>
<evidence type="ECO:0000256" key="3">
    <source>
        <dbReference type="ARBA" id="ARBA00022900"/>
    </source>
</evidence>
<dbReference type="InterPro" id="IPR008930">
    <property type="entry name" value="Terpenoid_cyclase/PrenylTrfase"/>
</dbReference>
<dbReference type="Proteomes" id="UP000593567">
    <property type="component" value="Unassembled WGS sequence"/>
</dbReference>
<evidence type="ECO:0000313" key="6">
    <source>
        <dbReference type="EMBL" id="KAF6025640.1"/>
    </source>
</evidence>
<accession>A0A7J7JHA9</accession>
<evidence type="ECO:0000256" key="4">
    <source>
        <dbReference type="ARBA" id="ARBA00023157"/>
    </source>
</evidence>
<dbReference type="SMART" id="SM01360">
    <property type="entry name" value="A2M"/>
    <property type="match status" value="1"/>
</dbReference>
<comment type="similarity">
    <text evidence="1">Belongs to the protease inhibitor I39 (alpha-2-macroglobulin) family.</text>
</comment>
<evidence type="ECO:0000259" key="5">
    <source>
        <dbReference type="SMART" id="SM01360"/>
    </source>
</evidence>
<protein>
    <submittedName>
        <fullName evidence="6">A2M</fullName>
    </submittedName>
</protein>
<dbReference type="InterPro" id="IPR001599">
    <property type="entry name" value="Macroglobln_a2"/>
</dbReference>
<evidence type="ECO:0000313" key="7">
    <source>
        <dbReference type="Proteomes" id="UP000593567"/>
    </source>
</evidence>
<dbReference type="AlphaFoldDB" id="A0A7J7JHA9"/>
<gene>
    <name evidence="6" type="ORF">EB796_015891</name>
</gene>
<dbReference type="PANTHER" id="PTHR11412:SF171">
    <property type="entry name" value="PREGNANCY ZONE PROTEIN-LIKE PROTEIN"/>
    <property type="match status" value="1"/>
</dbReference>
<dbReference type="Gene3D" id="1.50.10.20">
    <property type="match status" value="1"/>
</dbReference>
<dbReference type="PROSITE" id="PS00477">
    <property type="entry name" value="ALPHA_2_MACROGLOBULIN"/>
    <property type="match status" value="1"/>
</dbReference>
<sequence>MYALVKIATRVIAHCNCTFTRSITSGEATVPSTVPDTITEWVGNAVCMSDADGIGISPPASLIAFQPFFVSMNLPYSVIRDEQVPVAVTVSNYLSKCMAVSLSINPSTEYDIKGKPSGFTCVCGQDTATKTFTIIMREIGDVNVSITAEVVNNPSICSGAEMSSRIGMSDTVIRPLIVEPEGAPREYTISDFVCMTRPDTVFEASTCSYISLFLYVIESSSGSVTENYALSLPDPENLVEGSERAFVKVVGDVMGPALTNFERLLRMPYGCAEQTMVSFAPNIFVLKYLEAINKDNGEVRTKAIRYMKSGYQRVLNYAHNDQSYSSFGTSSPEKPGSMWLTAFVVKCFGLAQPYIYIDKSILSKSIDFFVRHQDDDGCFPQVCCFTFA</sequence>
<organism evidence="6 7">
    <name type="scientific">Bugula neritina</name>
    <name type="common">Brown bryozoan</name>
    <name type="synonym">Sertularia neritina</name>
    <dbReference type="NCBI Taxonomy" id="10212"/>
    <lineage>
        <taxon>Eukaryota</taxon>
        <taxon>Metazoa</taxon>
        <taxon>Spiralia</taxon>
        <taxon>Lophotrochozoa</taxon>
        <taxon>Bryozoa</taxon>
        <taxon>Gymnolaemata</taxon>
        <taxon>Cheilostomatida</taxon>
        <taxon>Flustrina</taxon>
        <taxon>Buguloidea</taxon>
        <taxon>Bugulidae</taxon>
        <taxon>Bugula</taxon>
    </lineage>
</organism>
<dbReference type="InterPro" id="IPR014756">
    <property type="entry name" value="Ig_E-set"/>
</dbReference>
<dbReference type="Pfam" id="PF07678">
    <property type="entry name" value="TED_complement"/>
    <property type="match status" value="1"/>
</dbReference>
<dbReference type="OrthoDB" id="9998011at2759"/>
<proteinExistence type="inferred from homology"/>
<dbReference type="Gene3D" id="2.60.120.1540">
    <property type="match status" value="1"/>
</dbReference>
<evidence type="ECO:0000256" key="1">
    <source>
        <dbReference type="ARBA" id="ARBA00010952"/>
    </source>
</evidence>
<keyword evidence="7" id="KW-1185">Reference proteome</keyword>